<feature type="short sequence motif" description="DGA/G" evidence="5">
    <location>
        <begin position="219"/>
        <end position="221"/>
    </location>
</feature>
<dbReference type="CDD" id="cd07214">
    <property type="entry name" value="Pat17_isozyme_like"/>
    <property type="match status" value="1"/>
</dbReference>
<gene>
    <name evidence="8" type="primary">ga22462</name>
    <name evidence="8" type="ORF">PR202_ga22462</name>
</gene>
<feature type="short sequence motif" description="GXSXG" evidence="5">
    <location>
        <begin position="66"/>
        <end position="70"/>
    </location>
</feature>
<evidence type="ECO:0000256" key="1">
    <source>
        <dbReference type="ARBA" id="ARBA00010240"/>
    </source>
</evidence>
<keyword evidence="9" id="KW-1185">Reference proteome</keyword>
<evidence type="ECO:0000256" key="2">
    <source>
        <dbReference type="ARBA" id="ARBA00022821"/>
    </source>
</evidence>
<dbReference type="Gene3D" id="3.40.1090.10">
    <property type="entry name" value="Cytosolic phospholipase A2 catalytic domain"/>
    <property type="match status" value="1"/>
</dbReference>
<dbReference type="SUPFAM" id="SSF52151">
    <property type="entry name" value="FabD/lysophospholipase-like"/>
    <property type="match status" value="1"/>
</dbReference>
<dbReference type="Proteomes" id="UP001054889">
    <property type="component" value="Unassembled WGS sequence"/>
</dbReference>
<organism evidence="8 9">
    <name type="scientific">Eleusine coracana subsp. coracana</name>
    <dbReference type="NCBI Taxonomy" id="191504"/>
    <lineage>
        <taxon>Eukaryota</taxon>
        <taxon>Viridiplantae</taxon>
        <taxon>Streptophyta</taxon>
        <taxon>Embryophyta</taxon>
        <taxon>Tracheophyta</taxon>
        <taxon>Spermatophyta</taxon>
        <taxon>Magnoliopsida</taxon>
        <taxon>Liliopsida</taxon>
        <taxon>Poales</taxon>
        <taxon>Poaceae</taxon>
        <taxon>PACMAD clade</taxon>
        <taxon>Chloridoideae</taxon>
        <taxon>Cynodonteae</taxon>
        <taxon>Eleusininae</taxon>
        <taxon>Eleusine</taxon>
    </lineage>
</organism>
<name>A0AAV5D3Z5_ELECO</name>
<dbReference type="AlphaFoldDB" id="A0AAV5D3Z5"/>
<dbReference type="GO" id="GO:0016042">
    <property type="term" value="P:lipid catabolic process"/>
    <property type="evidence" value="ECO:0007669"/>
    <property type="project" value="UniProtKB-UniRule"/>
</dbReference>
<sequence>MTSPTIVPFKPLPPPHQGRILTVLSIDGGGIRGLIPATILEHLEAQLQEMDGKDARIADYFDVIAGTSTGGLIAAMLAAPNKHNRPLFTAKSIREFYYEHGPAIFERSGWQRWSIFQRIFDAAKAPKYDGKALHKEIRNNLSEDIKVADTLANVVVPAFDIQKMQPVIFSTFEAKKEAYKNAVLADVCIATSAAPTYFPPISFKTNDAAGNPHEFHLIDGGVAANNPTMAAMSMLNKEMLRLRQELTAEPDGKHKVSRPKNKTMAAMLELSSEMLRENKGKKNEESVEYKNFIVISLGTGTIKSAKKYTADDCAKWGALQWIFNGDGASIIDVYSQASADMVDIHAAVRFEDIGCEKNYLRIQTDELEGKMASMDCAEKENMKDLIKLGNDLLKKPVARVNIDTGVYEPVKGEGSNADALHNFAEMLSNEYRIRKNTLHY</sequence>
<evidence type="ECO:0000313" key="9">
    <source>
        <dbReference type="Proteomes" id="UP001054889"/>
    </source>
</evidence>
<dbReference type="PROSITE" id="PS51635">
    <property type="entry name" value="PNPLA"/>
    <property type="match status" value="1"/>
</dbReference>
<evidence type="ECO:0000256" key="6">
    <source>
        <dbReference type="RuleBase" id="RU361262"/>
    </source>
</evidence>
<feature type="domain" description="PNPLA" evidence="7">
    <location>
        <begin position="24"/>
        <end position="232"/>
    </location>
</feature>
<reference evidence="8" key="2">
    <citation type="submission" date="2021-12" db="EMBL/GenBank/DDBJ databases">
        <title>Resequencing data analysis of finger millet.</title>
        <authorList>
            <person name="Hatakeyama M."/>
            <person name="Aluri S."/>
            <person name="Balachadran M.T."/>
            <person name="Sivarajan S.R."/>
            <person name="Poveda L."/>
            <person name="Shimizu-Inatsugi R."/>
            <person name="Schlapbach R."/>
            <person name="Sreeman S.M."/>
            <person name="Shimizu K.K."/>
        </authorList>
    </citation>
    <scope>NUCLEOTIDE SEQUENCE</scope>
</reference>
<feature type="active site" description="Nucleophile" evidence="5">
    <location>
        <position position="68"/>
    </location>
</feature>
<comment type="similarity">
    <text evidence="1 6">Belongs to the patatin family.</text>
</comment>
<keyword evidence="3 5" id="KW-0443">Lipid metabolism</keyword>
<dbReference type="EMBL" id="BQKI01000011">
    <property type="protein sequence ID" value="GJN04882.1"/>
    <property type="molecule type" value="Genomic_DNA"/>
</dbReference>
<feature type="active site" description="Proton acceptor" evidence="5">
    <location>
        <position position="219"/>
    </location>
</feature>
<evidence type="ECO:0000259" key="7">
    <source>
        <dbReference type="PROSITE" id="PS51635"/>
    </source>
</evidence>
<evidence type="ECO:0000256" key="4">
    <source>
        <dbReference type="ARBA" id="ARBA00025642"/>
    </source>
</evidence>
<accession>A0AAV5D3Z5</accession>
<dbReference type="GO" id="GO:0006952">
    <property type="term" value="P:defense response"/>
    <property type="evidence" value="ECO:0007669"/>
    <property type="project" value="UniProtKB-KW"/>
</dbReference>
<feature type="short sequence motif" description="GXGXXG" evidence="5">
    <location>
        <begin position="28"/>
        <end position="33"/>
    </location>
</feature>
<comment type="caution">
    <text evidence="8">The sequence shown here is derived from an EMBL/GenBank/DDBJ whole genome shotgun (WGS) entry which is preliminary data.</text>
</comment>
<dbReference type="GO" id="GO:0047372">
    <property type="term" value="F:monoacylglycerol lipase activity"/>
    <property type="evidence" value="ECO:0007669"/>
    <property type="project" value="TreeGrafter"/>
</dbReference>
<comment type="domain">
    <text evidence="6">The nitrogen atoms of the two glycine residues in the GGXR motif define the oxyanion hole, and stabilize the oxyanion that forms during the nucleophilic attack by the catalytic serine during substrate cleavage.</text>
</comment>
<dbReference type="InterPro" id="IPR016035">
    <property type="entry name" value="Acyl_Trfase/lysoPLipase"/>
</dbReference>
<dbReference type="PANTHER" id="PTHR32176">
    <property type="entry name" value="XYLOSE ISOMERASE"/>
    <property type="match status" value="1"/>
</dbReference>
<proteinExistence type="inferred from homology"/>
<reference evidence="8" key="1">
    <citation type="journal article" date="2018" name="DNA Res.">
        <title>Multiple hybrid de novo genome assembly of finger millet, an orphan allotetraploid crop.</title>
        <authorList>
            <person name="Hatakeyama M."/>
            <person name="Aluri S."/>
            <person name="Balachadran M.T."/>
            <person name="Sivarajan S.R."/>
            <person name="Patrignani A."/>
            <person name="Gruter S."/>
            <person name="Poveda L."/>
            <person name="Shimizu-Inatsugi R."/>
            <person name="Baeten J."/>
            <person name="Francoijs K.J."/>
            <person name="Nataraja K.N."/>
            <person name="Reddy Y.A.N."/>
            <person name="Phadnis S."/>
            <person name="Ravikumar R.L."/>
            <person name="Schlapbach R."/>
            <person name="Sreeman S.M."/>
            <person name="Shimizu K.K."/>
        </authorList>
    </citation>
    <scope>NUCLEOTIDE SEQUENCE</scope>
</reference>
<evidence type="ECO:0000256" key="3">
    <source>
        <dbReference type="ARBA" id="ARBA00023098"/>
    </source>
</evidence>
<protein>
    <recommendedName>
        <fullName evidence="6">Patatin</fullName>
        <ecNumber evidence="6">3.1.1.-</ecNumber>
    </recommendedName>
</protein>
<comment type="function">
    <text evidence="6">Lipolytic acyl hydrolase (LAH).</text>
</comment>
<dbReference type="EC" id="3.1.1.-" evidence="6"/>
<keyword evidence="5 6" id="KW-0442">Lipid degradation</keyword>
<dbReference type="GO" id="GO:0004620">
    <property type="term" value="F:phospholipase activity"/>
    <property type="evidence" value="ECO:0007669"/>
    <property type="project" value="TreeGrafter"/>
</dbReference>
<keyword evidence="5 6" id="KW-0378">Hydrolase</keyword>
<comment type="function">
    <text evidence="4">Possesses non-specific lipolytic acyl hydrolase (LAH) activity. Hydrolyzes phospholipids as well as galactolipids. May play a role in disease resistance.</text>
</comment>
<dbReference type="PANTHER" id="PTHR32176:SF51">
    <property type="entry name" value="PATATIN"/>
    <property type="match status" value="1"/>
</dbReference>
<evidence type="ECO:0000256" key="5">
    <source>
        <dbReference type="PROSITE-ProRule" id="PRU01161"/>
    </source>
</evidence>
<dbReference type="InterPro" id="IPR002641">
    <property type="entry name" value="PNPLA_dom"/>
</dbReference>
<evidence type="ECO:0000313" key="8">
    <source>
        <dbReference type="EMBL" id="GJN04882.1"/>
    </source>
</evidence>
<dbReference type="Pfam" id="PF01734">
    <property type="entry name" value="Patatin"/>
    <property type="match status" value="1"/>
</dbReference>
<keyword evidence="2" id="KW-0611">Plant defense</keyword>